<reference evidence="2" key="2">
    <citation type="submission" date="2013-10" db="EMBL/GenBank/DDBJ databases">
        <authorList>
            <person name="Aslett M."/>
        </authorList>
    </citation>
    <scope>NUCLEOTIDE SEQUENCE [LARGE SCALE GENOMIC DNA]</scope>
    <source>
        <strain evidence="2">Houghton</strain>
    </source>
</reference>
<keyword evidence="3" id="KW-1185">Reference proteome</keyword>
<keyword evidence="1" id="KW-0732">Signal</keyword>
<protein>
    <submittedName>
        <fullName evidence="2">SAG family member</fullName>
    </submittedName>
</protein>
<dbReference type="VEuPathDB" id="ToxoDB:EBH_0005570"/>
<organism evidence="2 3">
    <name type="scientific">Eimeria brunetti</name>
    <dbReference type="NCBI Taxonomy" id="51314"/>
    <lineage>
        <taxon>Eukaryota</taxon>
        <taxon>Sar</taxon>
        <taxon>Alveolata</taxon>
        <taxon>Apicomplexa</taxon>
        <taxon>Conoidasida</taxon>
        <taxon>Coccidia</taxon>
        <taxon>Eucoccidiorida</taxon>
        <taxon>Eimeriorina</taxon>
        <taxon>Eimeriidae</taxon>
        <taxon>Eimeria</taxon>
    </lineage>
</organism>
<accession>U6L5D8</accession>
<sequence>MAPLYKTATAICLVALSGIRSAAVASEVYKFEEVQVDDAAYLAANLTRNGKLPVHIEEVTKDEGLVSSLQEKVKKAQTPVVQEREVTKESCEKLMVASNLKDTTFHYTFEYKDPPNYSELLQEALKAGLEVFGNKYPSEWTSIWTADAGASLAYLLWSKSTKIGCVIGKCTKGAAPDDGVLGSKEGGAEGRVSTGEASAVPAVLFCQLDPAPTKNQAPFDEEYFTGLIARTARLEDMTTDDLKAPTNDDTAAAALPTIMFAGLAAMIAAVYA</sequence>
<evidence type="ECO:0000256" key="1">
    <source>
        <dbReference type="SAM" id="SignalP"/>
    </source>
</evidence>
<gene>
    <name evidence="2" type="ORF">EBH_0005570</name>
</gene>
<proteinExistence type="predicted"/>
<name>U6L5D8_9EIME</name>
<feature type="chain" id="PRO_5004673324" evidence="1">
    <location>
        <begin position="26"/>
        <end position="272"/>
    </location>
</feature>
<dbReference type="AlphaFoldDB" id="U6L5D8"/>
<feature type="signal peptide" evidence="1">
    <location>
        <begin position="1"/>
        <end position="25"/>
    </location>
</feature>
<reference evidence="2" key="1">
    <citation type="submission" date="2013-10" db="EMBL/GenBank/DDBJ databases">
        <title>Genomic analysis of the causative agents of coccidiosis in chickens.</title>
        <authorList>
            <person name="Reid A.J."/>
            <person name="Blake D."/>
            <person name="Billington K."/>
            <person name="Browne H."/>
            <person name="Dunn M."/>
            <person name="Hung S."/>
            <person name="Kawahara F."/>
            <person name="Miranda-Saavedra D."/>
            <person name="Mourier T."/>
            <person name="Nagra H."/>
            <person name="Otto T.D."/>
            <person name="Rawlings N."/>
            <person name="Sanchez A."/>
            <person name="Sanders M."/>
            <person name="Subramaniam C."/>
            <person name="Tay Y."/>
            <person name="Dear P."/>
            <person name="Doerig C."/>
            <person name="Gruber A."/>
            <person name="Parkinson J."/>
            <person name="Shirley M."/>
            <person name="Wan K.L."/>
            <person name="Berriman M."/>
            <person name="Tomley F."/>
            <person name="Pain A."/>
        </authorList>
    </citation>
    <scope>NUCLEOTIDE SEQUENCE [LARGE SCALE GENOMIC DNA]</scope>
    <source>
        <strain evidence="2">Houghton</strain>
    </source>
</reference>
<evidence type="ECO:0000313" key="2">
    <source>
        <dbReference type="EMBL" id="CDJ45612.1"/>
    </source>
</evidence>
<evidence type="ECO:0000313" key="3">
    <source>
        <dbReference type="Proteomes" id="UP000030750"/>
    </source>
</evidence>
<dbReference type="Proteomes" id="UP000030750">
    <property type="component" value="Unassembled WGS sequence"/>
</dbReference>
<dbReference type="EMBL" id="HG710173">
    <property type="protein sequence ID" value="CDJ45612.1"/>
    <property type="molecule type" value="Genomic_DNA"/>
</dbReference>